<feature type="compositionally biased region" description="Basic and acidic residues" evidence="1">
    <location>
        <begin position="257"/>
        <end position="271"/>
    </location>
</feature>
<feature type="signal peptide" evidence="2">
    <location>
        <begin position="1"/>
        <end position="25"/>
    </location>
</feature>
<protein>
    <submittedName>
        <fullName evidence="3">Uncharacterized protein</fullName>
    </submittedName>
</protein>
<keyword evidence="2" id="KW-0732">Signal</keyword>
<organism evidence="3">
    <name type="scientific">Steinernema carpocapsae</name>
    <name type="common">Entomopathogenic nematode</name>
    <dbReference type="NCBI Taxonomy" id="34508"/>
    <lineage>
        <taxon>Eukaryota</taxon>
        <taxon>Metazoa</taxon>
        <taxon>Ecdysozoa</taxon>
        <taxon>Nematoda</taxon>
        <taxon>Chromadorea</taxon>
        <taxon>Rhabditida</taxon>
        <taxon>Tylenchina</taxon>
        <taxon>Panagrolaimomorpha</taxon>
        <taxon>Strongyloidoidea</taxon>
        <taxon>Steinernematidae</taxon>
        <taxon>Steinernema</taxon>
    </lineage>
</organism>
<reference evidence="3" key="3">
    <citation type="journal article" date="2019" name="G3 (Bethesda)">
        <title>Hybrid Assembly of the Genome of the Entomopathogenic Nematode Steinernema carpocapsae Identifies the X-Chromosome.</title>
        <authorList>
            <person name="Serra L."/>
            <person name="Macchietto M."/>
            <person name="Macias-Munoz A."/>
            <person name="McGill C.J."/>
            <person name="Rodriguez I.M."/>
            <person name="Rodriguez B."/>
            <person name="Murad R."/>
            <person name="Mortazavi A."/>
        </authorList>
    </citation>
    <scope>NUCLEOTIDE SEQUENCE</scope>
    <source>
        <strain evidence="3">ALL</strain>
    </source>
</reference>
<feature type="region of interest" description="Disordered" evidence="1">
    <location>
        <begin position="33"/>
        <end position="156"/>
    </location>
</feature>
<evidence type="ECO:0000256" key="2">
    <source>
        <dbReference type="SAM" id="SignalP"/>
    </source>
</evidence>
<dbReference type="EMBL" id="AZBU02000004">
    <property type="protein sequence ID" value="TKR81546.1"/>
    <property type="molecule type" value="Genomic_DNA"/>
</dbReference>
<feature type="chain" id="PRO_5020436409" evidence="2">
    <location>
        <begin position="26"/>
        <end position="286"/>
    </location>
</feature>
<feature type="compositionally biased region" description="Basic and acidic residues" evidence="1">
    <location>
        <begin position="181"/>
        <end position="191"/>
    </location>
</feature>
<sequence>MIPETMVETMLAIFALAATLLVVVSLPMCCTKKKKSRKTVGSPTKTLSAPLLPAPGNPSADTQSPETPAPATPATPVDTLDKSKQCNLKSGLNSDDPDLKSSSDHKRFNSKNTDEKEDHTDLRSIPDESSESRRRRLERMAKGGTKEDRLSMYIGPNDGVSVLAMNVGEADRAKLPAKMQKQQEKTVEPQEKTQSCSEKVKPKPTASPKKQPPKKSPTPKNPSNTRTSDSKQSNAEKTQSEKFSSIHSVITKTSKTPIKDYAKSPKKDHLKSTNNPFKSYDGSKYC</sequence>
<feature type="region of interest" description="Disordered" evidence="1">
    <location>
        <begin position="173"/>
        <end position="286"/>
    </location>
</feature>
<evidence type="ECO:0000256" key="1">
    <source>
        <dbReference type="SAM" id="MobiDB-lite"/>
    </source>
</evidence>
<accession>A0A4U5NFR0</accession>
<reference evidence="3" key="1">
    <citation type="submission" date="2013-11" db="EMBL/GenBank/DDBJ databases">
        <authorList>
            <person name="Sternberg P."/>
            <person name="Dillman A."/>
            <person name="Macchietto M."/>
        </authorList>
    </citation>
    <scope>NUCLEOTIDE SEQUENCE</scope>
    <source>
        <strain evidence="3">ALL</strain>
    </source>
</reference>
<feature type="compositionally biased region" description="Polar residues" evidence="1">
    <location>
        <begin position="226"/>
        <end position="256"/>
    </location>
</feature>
<feature type="compositionally biased region" description="Basic and acidic residues" evidence="1">
    <location>
        <begin position="97"/>
        <end position="150"/>
    </location>
</feature>
<name>A0A4U5NFR0_STECR</name>
<comment type="caution">
    <text evidence="3">The sequence shown here is derived from an EMBL/GenBank/DDBJ whole genome shotgun (WGS) entry which is preliminary data.</text>
</comment>
<proteinExistence type="predicted"/>
<reference evidence="3" key="2">
    <citation type="journal article" date="2015" name="Genome Biol.">
        <title>Comparative genomics of Steinernema reveals deeply conserved gene regulatory networks.</title>
        <authorList>
            <person name="Dillman A.R."/>
            <person name="Macchietto M."/>
            <person name="Porter C.F."/>
            <person name="Rogers A."/>
            <person name="Williams B."/>
            <person name="Antoshechkin I."/>
            <person name="Lee M.M."/>
            <person name="Goodwin Z."/>
            <person name="Lu X."/>
            <person name="Lewis E.E."/>
            <person name="Goodrich-Blair H."/>
            <person name="Stock S.P."/>
            <person name="Adams B.J."/>
            <person name="Sternberg P.W."/>
            <person name="Mortazavi A."/>
        </authorList>
    </citation>
    <scope>NUCLEOTIDE SEQUENCE [LARGE SCALE GENOMIC DNA]</scope>
    <source>
        <strain evidence="3">ALL</strain>
    </source>
</reference>
<dbReference type="AlphaFoldDB" id="A0A4U5NFR0"/>
<gene>
    <name evidence="3" type="ORF">L596_015399</name>
</gene>
<evidence type="ECO:0000313" key="3">
    <source>
        <dbReference type="EMBL" id="TKR81546.1"/>
    </source>
</evidence>